<dbReference type="AlphaFoldDB" id="E2ARD7"/>
<evidence type="ECO:0000313" key="1">
    <source>
        <dbReference type="EMBL" id="EFN64003.1"/>
    </source>
</evidence>
<organism evidence="2">
    <name type="scientific">Camponotus floridanus</name>
    <name type="common">Florida carpenter ant</name>
    <dbReference type="NCBI Taxonomy" id="104421"/>
    <lineage>
        <taxon>Eukaryota</taxon>
        <taxon>Metazoa</taxon>
        <taxon>Ecdysozoa</taxon>
        <taxon>Arthropoda</taxon>
        <taxon>Hexapoda</taxon>
        <taxon>Insecta</taxon>
        <taxon>Pterygota</taxon>
        <taxon>Neoptera</taxon>
        <taxon>Endopterygota</taxon>
        <taxon>Hymenoptera</taxon>
        <taxon>Apocrita</taxon>
        <taxon>Aculeata</taxon>
        <taxon>Formicoidea</taxon>
        <taxon>Formicidae</taxon>
        <taxon>Formicinae</taxon>
        <taxon>Camponotus</taxon>
    </lineage>
</organism>
<feature type="non-terminal residue" evidence="1">
    <location>
        <position position="160"/>
    </location>
</feature>
<gene>
    <name evidence="1" type="ORF">EAG_09299</name>
</gene>
<name>E2ARD7_CAMFO</name>
<dbReference type="InParanoid" id="E2ARD7"/>
<accession>E2ARD7</accession>
<dbReference type="Proteomes" id="UP000000311">
    <property type="component" value="Unassembled WGS sequence"/>
</dbReference>
<proteinExistence type="predicted"/>
<dbReference type="EMBL" id="GL442056">
    <property type="protein sequence ID" value="EFN64003.1"/>
    <property type="molecule type" value="Genomic_DNA"/>
</dbReference>
<evidence type="ECO:0000313" key="2">
    <source>
        <dbReference type="Proteomes" id="UP000000311"/>
    </source>
</evidence>
<sequence length="160" mass="18486">LREMPHDASLFFCSIYDKSIAGSLSQIYRYAESNIHINKEKNYIETRVSNEDSNIQINESLLSFDECKKSAEIRYAALIAEKNIAYQTAKEILNFFQHIRKDPNVLNSMSMGRTKCTNIITNVVCPVETNRVVNIIQNTKFSIFIDETSDLTNNKWMTFL</sequence>
<protein>
    <recommendedName>
        <fullName evidence="3">DUF4371 domain-containing protein</fullName>
    </recommendedName>
</protein>
<feature type="non-terminal residue" evidence="1">
    <location>
        <position position="1"/>
    </location>
</feature>
<evidence type="ECO:0008006" key="3">
    <source>
        <dbReference type="Google" id="ProtNLM"/>
    </source>
</evidence>
<reference evidence="1 2" key="1">
    <citation type="journal article" date="2010" name="Science">
        <title>Genomic comparison of the ants Camponotus floridanus and Harpegnathos saltator.</title>
        <authorList>
            <person name="Bonasio R."/>
            <person name="Zhang G."/>
            <person name="Ye C."/>
            <person name="Mutti N.S."/>
            <person name="Fang X."/>
            <person name="Qin N."/>
            <person name="Donahue G."/>
            <person name="Yang P."/>
            <person name="Li Q."/>
            <person name="Li C."/>
            <person name="Zhang P."/>
            <person name="Huang Z."/>
            <person name="Berger S.L."/>
            <person name="Reinberg D."/>
            <person name="Wang J."/>
            <person name="Liebig J."/>
        </authorList>
    </citation>
    <scope>NUCLEOTIDE SEQUENCE [LARGE SCALE GENOMIC DNA]</scope>
    <source>
        <strain evidence="2">C129</strain>
    </source>
</reference>
<keyword evidence="2" id="KW-1185">Reference proteome</keyword>